<evidence type="ECO:0000256" key="2">
    <source>
        <dbReference type="SAM" id="MobiDB-lite"/>
    </source>
</evidence>
<feature type="compositionally biased region" description="Low complexity" evidence="2">
    <location>
        <begin position="199"/>
        <end position="218"/>
    </location>
</feature>
<dbReference type="AlphaFoldDB" id="A0A9P5SLW6"/>
<sequence length="423" mass="46871">MNENEYRRMRAHQEPMLPGLAFAGAAAVGGSILVNRSRSFPVKVLTPLAFGAVTGAYFLPAHISLIRNIWSKPTRVSTSTDTSSESLRDLKRSAEAASLDVGHKTMETVNDVSRQAQNSGQDIKGKAENLAENYHEVGQDQINKAVEKSAHEARGWLDQQKTEAGGILNDTSAILSTTKPPSSSFTPAQMEHNKFHNFESSSSASQEQPSSSRWSWWTSSDSVAPKKDVEGKIHDNTTTTTTHRVERPRETTATTTITAESKPHKIVVDKAVARSAVKQHDVTINRGAMLGKEDIEETARKVHENVVDAALPKARQSRNEEHPIEISRRASESGLQDGKYIVGKLSTDPDAPYQRVGKAASKKDTHHGLQNLEKRAHMLYDGVEHLEHKIDQRIQKSLQEEADFWHEQSLKEEANARARERGV</sequence>
<evidence type="ECO:0000256" key="1">
    <source>
        <dbReference type="RuleBase" id="RU363021"/>
    </source>
</evidence>
<feature type="region of interest" description="Disordered" evidence="2">
    <location>
        <begin position="197"/>
        <end position="218"/>
    </location>
</feature>
<accession>A0A9P5SLW6</accession>
<keyword evidence="4" id="KW-1185">Reference proteome</keyword>
<name>A0A9P5SLW6_9FUNG</name>
<feature type="region of interest" description="Disordered" evidence="2">
    <location>
        <begin position="233"/>
        <end position="256"/>
    </location>
</feature>
<comment type="caution">
    <text evidence="3">The sequence shown here is derived from an EMBL/GenBank/DDBJ whole genome shotgun (WGS) entry which is preliminary data.</text>
</comment>
<keyword evidence="1" id="KW-0812">Transmembrane</keyword>
<evidence type="ECO:0000313" key="3">
    <source>
        <dbReference type="EMBL" id="KAF9331152.1"/>
    </source>
</evidence>
<feature type="transmembrane region" description="Helical" evidence="1">
    <location>
        <begin position="16"/>
        <end position="34"/>
    </location>
</feature>
<feature type="transmembrane region" description="Helical" evidence="1">
    <location>
        <begin position="40"/>
        <end position="59"/>
    </location>
</feature>
<gene>
    <name evidence="3" type="ORF">BG006_005967</name>
</gene>
<dbReference type="EMBL" id="JAAAUY010000344">
    <property type="protein sequence ID" value="KAF9331152.1"/>
    <property type="molecule type" value="Genomic_DNA"/>
</dbReference>
<evidence type="ECO:0000313" key="4">
    <source>
        <dbReference type="Proteomes" id="UP000696485"/>
    </source>
</evidence>
<proteinExistence type="predicted"/>
<protein>
    <recommendedName>
        <fullName evidence="1">MICOS complex subunit</fullName>
    </recommendedName>
</protein>
<dbReference type="GO" id="GO:0061617">
    <property type="term" value="C:MICOS complex"/>
    <property type="evidence" value="ECO:0007669"/>
    <property type="project" value="UniProtKB-UniRule"/>
</dbReference>
<dbReference type="InterPro" id="IPR019166">
    <property type="entry name" value="MIC26/MIC27"/>
</dbReference>
<reference evidence="3" key="1">
    <citation type="journal article" date="2020" name="Fungal Divers.">
        <title>Resolving the Mortierellaceae phylogeny through synthesis of multi-gene phylogenetics and phylogenomics.</title>
        <authorList>
            <person name="Vandepol N."/>
            <person name="Liber J."/>
            <person name="Desiro A."/>
            <person name="Na H."/>
            <person name="Kennedy M."/>
            <person name="Barry K."/>
            <person name="Grigoriev I.V."/>
            <person name="Miller A.N."/>
            <person name="O'Donnell K."/>
            <person name="Stajich J.E."/>
            <person name="Bonito G."/>
        </authorList>
    </citation>
    <scope>NUCLEOTIDE SEQUENCE</scope>
    <source>
        <strain evidence="3">NVP1</strain>
    </source>
</reference>
<comment type="function">
    <text evidence="1">Component of the MICOS complex, a large protein complex of the mitochondrial inner membrane that plays crucial roles in the maintenance of crista junctions, inner membrane architecture, and formation of contact sites to the outer membrane.</text>
</comment>
<keyword evidence="1" id="KW-0496">Mitochondrion</keyword>
<keyword evidence="1" id="KW-0472">Membrane</keyword>
<keyword evidence="1" id="KW-1133">Transmembrane helix</keyword>
<keyword evidence="1" id="KW-0999">Mitochondrion inner membrane</keyword>
<dbReference type="GO" id="GO:0042407">
    <property type="term" value="P:cristae formation"/>
    <property type="evidence" value="ECO:0007669"/>
    <property type="project" value="InterPro"/>
</dbReference>
<dbReference type="Proteomes" id="UP000696485">
    <property type="component" value="Unassembled WGS sequence"/>
</dbReference>
<comment type="subunit">
    <text evidence="1">Component of the mitochondrial contact site and cristae organizing system (MICOS) complex.</text>
</comment>
<comment type="subcellular location">
    <subcellularLocation>
        <location evidence="1">Mitochondrion inner membrane</location>
    </subcellularLocation>
</comment>
<dbReference type="Pfam" id="PF09769">
    <property type="entry name" value="ApoO"/>
    <property type="match status" value="1"/>
</dbReference>
<organism evidence="3 4">
    <name type="scientific">Podila minutissima</name>
    <dbReference type="NCBI Taxonomy" id="64525"/>
    <lineage>
        <taxon>Eukaryota</taxon>
        <taxon>Fungi</taxon>
        <taxon>Fungi incertae sedis</taxon>
        <taxon>Mucoromycota</taxon>
        <taxon>Mortierellomycotina</taxon>
        <taxon>Mortierellomycetes</taxon>
        <taxon>Mortierellales</taxon>
        <taxon>Mortierellaceae</taxon>
        <taxon>Podila</taxon>
    </lineage>
</organism>